<accession>U4UNB0</accession>
<evidence type="ECO:0000256" key="5">
    <source>
        <dbReference type="ARBA" id="ARBA00022803"/>
    </source>
</evidence>
<evidence type="ECO:0000256" key="6">
    <source>
        <dbReference type="ARBA" id="ARBA00022989"/>
    </source>
</evidence>
<keyword evidence="6" id="KW-1133">Transmembrane helix</keyword>
<dbReference type="SMART" id="SM00028">
    <property type="entry name" value="TPR"/>
    <property type="match status" value="8"/>
</dbReference>
<evidence type="ECO:0000256" key="10">
    <source>
        <dbReference type="PROSITE-ProRule" id="PRU00339"/>
    </source>
</evidence>
<reference evidence="11 12" key="1">
    <citation type="journal article" date="2013" name="Genome Biol.">
        <title>Draft genome of the mountain pine beetle, Dendroctonus ponderosae Hopkins, a major forest pest.</title>
        <authorList>
            <person name="Keeling C.I."/>
            <person name="Yuen M.M."/>
            <person name="Liao N.Y."/>
            <person name="Docking T.R."/>
            <person name="Chan S.K."/>
            <person name="Taylor G.A."/>
            <person name="Palmquist D.L."/>
            <person name="Jackman S.D."/>
            <person name="Nguyen A."/>
            <person name="Li M."/>
            <person name="Henderson H."/>
            <person name="Janes J.K."/>
            <person name="Zhao Y."/>
            <person name="Pandoh P."/>
            <person name="Moore R."/>
            <person name="Sperling F.A."/>
            <person name="Huber D.P."/>
            <person name="Birol I."/>
            <person name="Jones S.J."/>
            <person name="Bohlmann J."/>
        </authorList>
    </citation>
    <scope>NUCLEOTIDE SEQUENCE</scope>
</reference>
<evidence type="ECO:0000313" key="11">
    <source>
        <dbReference type="EMBL" id="ERL93948.1"/>
    </source>
</evidence>
<dbReference type="AlphaFoldDB" id="U4UNB0"/>
<organism evidence="11 12">
    <name type="scientific">Dendroctonus ponderosae</name>
    <name type="common">Mountain pine beetle</name>
    <dbReference type="NCBI Taxonomy" id="77166"/>
    <lineage>
        <taxon>Eukaryota</taxon>
        <taxon>Metazoa</taxon>
        <taxon>Ecdysozoa</taxon>
        <taxon>Arthropoda</taxon>
        <taxon>Hexapoda</taxon>
        <taxon>Insecta</taxon>
        <taxon>Pterygota</taxon>
        <taxon>Neoptera</taxon>
        <taxon>Endopterygota</taxon>
        <taxon>Coleoptera</taxon>
        <taxon>Polyphaga</taxon>
        <taxon>Cucujiformia</taxon>
        <taxon>Curculionidae</taxon>
        <taxon>Scolytinae</taxon>
        <taxon>Dendroctonus</taxon>
    </lineage>
</organism>
<feature type="repeat" description="TPR" evidence="10">
    <location>
        <begin position="411"/>
        <end position="444"/>
    </location>
</feature>
<dbReference type="PROSITE" id="PS50005">
    <property type="entry name" value="TPR"/>
    <property type="match status" value="3"/>
</dbReference>
<dbReference type="Pfam" id="PF13414">
    <property type="entry name" value="TPR_11"/>
    <property type="match status" value="2"/>
</dbReference>
<dbReference type="GO" id="GO:0030150">
    <property type="term" value="P:protein import into mitochondrial matrix"/>
    <property type="evidence" value="ECO:0007669"/>
    <property type="project" value="TreeGrafter"/>
</dbReference>
<protein>
    <recommendedName>
        <fullName evidence="13">Mitochondrial import receptor subunit TOM70</fullName>
    </recommendedName>
</protein>
<evidence type="ECO:0000256" key="4">
    <source>
        <dbReference type="ARBA" id="ARBA00022787"/>
    </source>
</evidence>
<dbReference type="Gene3D" id="1.25.40.10">
    <property type="entry name" value="Tetratricopeptide repeat domain"/>
    <property type="match status" value="2"/>
</dbReference>
<keyword evidence="4" id="KW-1000">Mitochondrion outer membrane</keyword>
<comment type="similarity">
    <text evidence="9">Belongs to the Tom70 family.</text>
</comment>
<dbReference type="PANTHER" id="PTHR46208:SF1">
    <property type="entry name" value="MITOCHONDRIAL IMPORT RECEPTOR SUBUNIT TOM70"/>
    <property type="match status" value="1"/>
</dbReference>
<dbReference type="InterPro" id="IPR019734">
    <property type="entry name" value="TPR_rpt"/>
</dbReference>
<feature type="repeat" description="TPR" evidence="10">
    <location>
        <begin position="336"/>
        <end position="369"/>
    </location>
</feature>
<evidence type="ECO:0000256" key="1">
    <source>
        <dbReference type="ARBA" id="ARBA00004572"/>
    </source>
</evidence>
<keyword evidence="7" id="KW-0496">Mitochondrion</keyword>
<evidence type="ECO:0000313" key="12">
    <source>
        <dbReference type="Proteomes" id="UP000030742"/>
    </source>
</evidence>
<evidence type="ECO:0000256" key="9">
    <source>
        <dbReference type="ARBA" id="ARBA00038030"/>
    </source>
</evidence>
<keyword evidence="5 10" id="KW-0802">TPR repeat</keyword>
<dbReference type="SUPFAM" id="SSF48452">
    <property type="entry name" value="TPR-like"/>
    <property type="match status" value="1"/>
</dbReference>
<comment type="subcellular location">
    <subcellularLocation>
        <location evidence="1">Mitochondrion outer membrane</location>
        <topology evidence="1">Single-pass membrane protein</topology>
    </subcellularLocation>
</comment>
<feature type="repeat" description="TPR" evidence="10">
    <location>
        <begin position="56"/>
        <end position="89"/>
    </location>
</feature>
<keyword evidence="3" id="KW-0677">Repeat</keyword>
<dbReference type="InterPro" id="IPR011990">
    <property type="entry name" value="TPR-like_helical_dom_sf"/>
</dbReference>
<evidence type="ECO:0000256" key="3">
    <source>
        <dbReference type="ARBA" id="ARBA00022737"/>
    </source>
</evidence>
<keyword evidence="8" id="KW-0472">Membrane</keyword>
<dbReference type="STRING" id="77166.U4UNB0"/>
<dbReference type="Pfam" id="PF07719">
    <property type="entry name" value="TPR_2"/>
    <property type="match status" value="1"/>
</dbReference>
<dbReference type="PANTHER" id="PTHR46208">
    <property type="entry name" value="MITOCHONDRIAL IMPORT RECEPTOR SUBUNIT TOM70"/>
    <property type="match status" value="1"/>
</dbReference>
<dbReference type="PROSITE" id="PS50293">
    <property type="entry name" value="TPR_REGION"/>
    <property type="match status" value="2"/>
</dbReference>
<keyword evidence="2" id="KW-0812">Transmembrane</keyword>
<name>U4UNB0_DENPD</name>
<dbReference type="InterPro" id="IPR013105">
    <property type="entry name" value="TPR_2"/>
</dbReference>
<dbReference type="EMBL" id="KB632375">
    <property type="protein sequence ID" value="ERL93948.1"/>
    <property type="molecule type" value="Genomic_DNA"/>
</dbReference>
<dbReference type="GO" id="GO:0030943">
    <property type="term" value="F:mitochondrion targeting sequence binding"/>
    <property type="evidence" value="ECO:0007669"/>
    <property type="project" value="TreeGrafter"/>
</dbReference>
<evidence type="ECO:0000256" key="2">
    <source>
        <dbReference type="ARBA" id="ARBA00022692"/>
    </source>
</evidence>
<evidence type="ECO:0000256" key="8">
    <source>
        <dbReference type="ARBA" id="ARBA00023136"/>
    </source>
</evidence>
<dbReference type="Proteomes" id="UP000030742">
    <property type="component" value="Unassembled WGS sequence"/>
</dbReference>
<dbReference type="OrthoDB" id="66418at2759"/>
<dbReference type="GO" id="GO:0045039">
    <property type="term" value="P:protein insertion into mitochondrial inner membrane"/>
    <property type="evidence" value="ECO:0007669"/>
    <property type="project" value="TreeGrafter"/>
</dbReference>
<gene>
    <name evidence="11" type="ORF">D910_11234</name>
</gene>
<dbReference type="GO" id="GO:0008320">
    <property type="term" value="F:protein transmembrane transporter activity"/>
    <property type="evidence" value="ECO:0007669"/>
    <property type="project" value="TreeGrafter"/>
</dbReference>
<dbReference type="GO" id="GO:0005741">
    <property type="term" value="C:mitochondrial outer membrane"/>
    <property type="evidence" value="ECO:0007669"/>
    <property type="project" value="UniProtKB-SubCell"/>
</dbReference>
<evidence type="ECO:0000256" key="7">
    <source>
        <dbReference type="ARBA" id="ARBA00023128"/>
    </source>
</evidence>
<sequence>MSSSGISSLKWQIALGLGAVGAVGLACWYMKTSKNESLHSVEDVKNVTEESPFQRAQKFKTEGNNMFKRGKYDEAIAAYTKAIEIIPREFKTDLATYYHNRAAAYEQLKKWRSVIADCEQAINLNNKYEKALYRRAKAYEIVKDYESALDDVTAVCILQNFENSNALRMADRVLRELGVKHAAEAFKHQKPLIPAKHYINTYFASFSEDVAFKKLVEPTEPLGQGELKGFLKAKLAFATEKYEEIIPACTEELNLSESESNFKLEALALRGSFYFITGEDAKGIEDFTSIIENESADVNLKVNALLKRAAVAMNNSESDDYMADYEKAVALAPNNPDVYHHRGQVMLKLNQTEKARQDFQKAVKLNPKFLIAVIQKYYTDYKYALELKDVDLLMKDLQQFRESFVKFPNQAEPYILFAAVQAERGEYQEAEELYRKALKLDESNASIYVHLGLLRIMWKNDLEGGAKLMRQAINIDSTCGYAFETLATVEVQRGNLISAIELFNRAIEISRSKAATVHLFSLRDAAASQLKMASRLGISLSNMIFR</sequence>
<evidence type="ECO:0008006" key="13">
    <source>
        <dbReference type="Google" id="ProtNLM"/>
    </source>
</evidence>
<proteinExistence type="inferred from homology"/>